<evidence type="ECO:0000259" key="4">
    <source>
        <dbReference type="Pfam" id="PF05592"/>
    </source>
</evidence>
<sequence length="545" mass="60823">MEFNLKGSKNDSICLNFAEVLDKEGNFYTKNLRTAKAEDNYIFKGEGVEKYEPHFTFHGFRYMKISGYKGEITLDDFIGKVVTSDVATIGYFTCSDTLVNRLQENIKWGLRSNFLDVPTDCPQRDERLGWTGDIQAFSPTACFNVHAATFLSKWLKDLSADQLENGSVPHFIPAVKTGHGAAGWADAAVIVPWEVYMAYGDKTILETQYPSMKAWVDFLKQGANEYLIADNGDNFGDWLAYAPALRDYPGATTDKDLIATAFFAYSTRLLAQTANVLDKQDDAKSYFDLYENIKKAFQKEYMTPTGRLSSNTQTAYALALAFELMPDSLKASGAERLAENVRSFGHITTGFLGTPLINNVLSRYGYNEEAYTLLFRKKYPSWLYPVTMGATTIWEHWDGINPDGSFHTPGMNSFNHYAYGAIGHWLYTHVAGISQASNSAGYKKIVINPVPDKKILQYAEASYHSVYGEIVSHWEKKDGFFTLKVVVPTNTTATVYLPARTITDITETGKPLGKVDGILKSEALGGKVILEIGSGEYNFSTLLQQ</sequence>
<comment type="caution">
    <text evidence="7">The sequence shown here is derived from an EMBL/GenBank/DDBJ whole genome shotgun (WGS) entry which is preliminary data.</text>
</comment>
<evidence type="ECO:0000313" key="8">
    <source>
        <dbReference type="Proteomes" id="UP001596023"/>
    </source>
</evidence>
<gene>
    <name evidence="7" type="ORF">ACFO6W_18940</name>
</gene>
<dbReference type="InterPro" id="IPR016007">
    <property type="entry name" value="Alpha_rhamnosid"/>
</dbReference>
<evidence type="ECO:0000256" key="3">
    <source>
        <dbReference type="ARBA" id="ARBA00022801"/>
    </source>
</evidence>
<dbReference type="PANTHER" id="PTHR33307:SF6">
    <property type="entry name" value="ALPHA-RHAMNOSIDASE (EUROFUNG)-RELATED"/>
    <property type="match status" value="1"/>
</dbReference>
<dbReference type="Gene3D" id="1.50.10.10">
    <property type="match status" value="1"/>
</dbReference>
<protein>
    <recommendedName>
        <fullName evidence="2">alpha-L-rhamnosidase</fullName>
        <ecNumber evidence="2">3.2.1.40</ecNumber>
    </recommendedName>
</protein>
<dbReference type="Gene3D" id="2.60.420.10">
    <property type="entry name" value="Maltose phosphorylase, domain 3"/>
    <property type="match status" value="1"/>
</dbReference>
<dbReference type="GO" id="GO:0016787">
    <property type="term" value="F:hydrolase activity"/>
    <property type="evidence" value="ECO:0007669"/>
    <property type="project" value="UniProtKB-KW"/>
</dbReference>
<proteinExistence type="predicted"/>
<evidence type="ECO:0000259" key="6">
    <source>
        <dbReference type="Pfam" id="PF17390"/>
    </source>
</evidence>
<dbReference type="EMBL" id="JBHSGN010000117">
    <property type="protein sequence ID" value="MFC4675767.1"/>
    <property type="molecule type" value="Genomic_DNA"/>
</dbReference>
<dbReference type="InterPro" id="IPR035396">
    <property type="entry name" value="Bac_rhamnosid6H"/>
</dbReference>
<accession>A0ABV9L0B1</accession>
<dbReference type="InterPro" id="IPR008928">
    <property type="entry name" value="6-hairpin_glycosidase_sf"/>
</dbReference>
<keyword evidence="3 7" id="KW-0378">Hydrolase</keyword>
<evidence type="ECO:0000313" key="7">
    <source>
        <dbReference type="EMBL" id="MFC4675767.1"/>
    </source>
</evidence>
<feature type="domain" description="Alpha-L-rhamnosidase concanavalin-like" evidence="4">
    <location>
        <begin position="2"/>
        <end position="82"/>
    </location>
</feature>
<keyword evidence="8" id="KW-1185">Reference proteome</keyword>
<comment type="catalytic activity">
    <reaction evidence="1">
        <text>Hydrolysis of terminal non-reducing alpha-L-rhamnose residues in alpha-L-rhamnosides.</text>
        <dbReference type="EC" id="3.2.1.40"/>
    </reaction>
</comment>
<dbReference type="PANTHER" id="PTHR33307">
    <property type="entry name" value="ALPHA-RHAMNOSIDASE (EUROFUNG)"/>
    <property type="match status" value="1"/>
</dbReference>
<dbReference type="Gene3D" id="2.60.120.260">
    <property type="entry name" value="Galactose-binding domain-like"/>
    <property type="match status" value="1"/>
</dbReference>
<evidence type="ECO:0000256" key="1">
    <source>
        <dbReference type="ARBA" id="ARBA00001445"/>
    </source>
</evidence>
<dbReference type="InterPro" id="IPR008902">
    <property type="entry name" value="Rhamnosid_concanavalin"/>
</dbReference>
<dbReference type="Pfam" id="PF17390">
    <property type="entry name" value="Bac_rhamnosid_C"/>
    <property type="match status" value="1"/>
</dbReference>
<evidence type="ECO:0000256" key="2">
    <source>
        <dbReference type="ARBA" id="ARBA00012652"/>
    </source>
</evidence>
<dbReference type="Pfam" id="PF17389">
    <property type="entry name" value="Bac_rhamnosid6H"/>
    <property type="match status" value="1"/>
</dbReference>
<feature type="domain" description="Alpha-L-rhamnosidase six-hairpin glycosidase" evidence="5">
    <location>
        <begin position="89"/>
        <end position="430"/>
    </location>
</feature>
<organism evidence="7 8">
    <name type="scientific">Dysgonomonas termitidis</name>
    <dbReference type="NCBI Taxonomy" id="1516126"/>
    <lineage>
        <taxon>Bacteria</taxon>
        <taxon>Pseudomonadati</taxon>
        <taxon>Bacteroidota</taxon>
        <taxon>Bacteroidia</taxon>
        <taxon>Bacteroidales</taxon>
        <taxon>Dysgonomonadaceae</taxon>
        <taxon>Dysgonomonas</taxon>
    </lineage>
</organism>
<dbReference type="InterPro" id="IPR012341">
    <property type="entry name" value="6hp_glycosidase-like_sf"/>
</dbReference>
<name>A0ABV9L0B1_9BACT</name>
<feature type="domain" description="Alpha-L-rhamnosidase C-terminal" evidence="6">
    <location>
        <begin position="432"/>
        <end position="508"/>
    </location>
</feature>
<dbReference type="EC" id="3.2.1.40" evidence="2"/>
<dbReference type="Proteomes" id="UP001596023">
    <property type="component" value="Unassembled WGS sequence"/>
</dbReference>
<dbReference type="SUPFAM" id="SSF48208">
    <property type="entry name" value="Six-hairpin glycosidases"/>
    <property type="match status" value="1"/>
</dbReference>
<evidence type="ECO:0000259" key="5">
    <source>
        <dbReference type="Pfam" id="PF17389"/>
    </source>
</evidence>
<dbReference type="InterPro" id="IPR035398">
    <property type="entry name" value="Bac_rhamnosid_C"/>
</dbReference>
<reference evidence="8" key="1">
    <citation type="journal article" date="2019" name="Int. J. Syst. Evol. Microbiol.">
        <title>The Global Catalogue of Microorganisms (GCM) 10K type strain sequencing project: providing services to taxonomists for standard genome sequencing and annotation.</title>
        <authorList>
            <consortium name="The Broad Institute Genomics Platform"/>
            <consortium name="The Broad Institute Genome Sequencing Center for Infectious Disease"/>
            <person name="Wu L."/>
            <person name="Ma J."/>
        </authorList>
    </citation>
    <scope>NUCLEOTIDE SEQUENCE [LARGE SCALE GENOMIC DNA]</scope>
    <source>
        <strain evidence="8">CCUG 66188</strain>
    </source>
</reference>
<dbReference type="Pfam" id="PF05592">
    <property type="entry name" value="Bac_rhamnosid"/>
    <property type="match status" value="1"/>
</dbReference>
<dbReference type="RefSeq" id="WP_379999305.1">
    <property type="nucleotide sequence ID" value="NZ_JBHSGN010000117.1"/>
</dbReference>